<sequence>MSDLPRVQPMPQVAAGSSMSNLNADPNLSAPSAFATPSGRTKDSQRPTDSSIAFNDPFTGVPSAPTDVSRLFILCQCSPEVCTYSIPGSLFFLYFYAAPWREESRKFRKQIPPGARRYALDCERRSRIPTYTRLYTEWLFSGGAPSSLAKLHRNADGSTSVSFSKRVRACLYTIRLYQRRGYTIHRYYPQVVKIFEQQGEANLEVDQESWLNVILRTEPTEIPNDVWVHAYPTPTTQRSGPSQRQPALSMPRASDTTIQAEPFRGLASLRFRHPDDVPQGWSLWTPITVPGNQKIARERAYEHQRRQNLEHIDSRAAAPTHEINACMQARFKHIGGQHSRLPSPDALAGVEEEDDTIEEDAEGVDIAQDPRRRLVQGLSHARRTNDTSDPLDTTTKRGRGRPRKSGTPAPTATIKPATIRLRGPRRPSTPEQAAASEEATGDRLPPTPEQAAAFEEAMRNHSPPDRYVRDLVDTGDTHHRVNESNHRSLRSDVTYQILDTLAQRTREELRDAGKSVDGVGSFFAACESTGFNPKDWE</sequence>
<dbReference type="Proteomes" id="UP000030641">
    <property type="component" value="Unassembled WGS sequence"/>
</dbReference>
<accession>A0A074Y9T4</accession>
<dbReference type="PROSITE" id="PS00354">
    <property type="entry name" value="HMGI_Y"/>
    <property type="match status" value="1"/>
</dbReference>
<evidence type="ECO:0000256" key="3">
    <source>
        <dbReference type="SAM" id="MobiDB-lite"/>
    </source>
</evidence>
<protein>
    <submittedName>
        <fullName evidence="4">Uncharacterized protein</fullName>
    </submittedName>
</protein>
<dbReference type="GO" id="GO:0005634">
    <property type="term" value="C:nucleus"/>
    <property type="evidence" value="ECO:0007669"/>
    <property type="project" value="UniProtKB-SubCell"/>
</dbReference>
<dbReference type="EMBL" id="KL584783">
    <property type="protein sequence ID" value="KEQ90952.1"/>
    <property type="molecule type" value="Genomic_DNA"/>
</dbReference>
<feature type="compositionally biased region" description="Low complexity" evidence="3">
    <location>
        <begin position="405"/>
        <end position="419"/>
    </location>
</feature>
<evidence type="ECO:0000313" key="4">
    <source>
        <dbReference type="EMBL" id="KEQ90952.1"/>
    </source>
</evidence>
<dbReference type="InParanoid" id="A0A074Y9T4"/>
<feature type="region of interest" description="Disordered" evidence="3">
    <location>
        <begin position="1"/>
        <end position="57"/>
    </location>
</feature>
<feature type="region of interest" description="Disordered" evidence="3">
    <location>
        <begin position="234"/>
        <end position="255"/>
    </location>
</feature>
<keyword evidence="5" id="KW-1185">Reference proteome</keyword>
<comment type="subcellular location">
    <subcellularLocation>
        <location evidence="1">Nucleus</location>
    </subcellularLocation>
</comment>
<dbReference type="HOGENOM" id="CLU_532053_0_0_1"/>
<dbReference type="GeneID" id="25368756"/>
<feature type="compositionally biased region" description="Polar residues" evidence="3">
    <location>
        <begin position="15"/>
        <end position="30"/>
    </location>
</feature>
<dbReference type="GO" id="GO:0006355">
    <property type="term" value="P:regulation of DNA-templated transcription"/>
    <property type="evidence" value="ECO:0007669"/>
    <property type="project" value="InterPro"/>
</dbReference>
<dbReference type="OrthoDB" id="3886662at2759"/>
<feature type="region of interest" description="Disordered" evidence="3">
    <location>
        <begin position="336"/>
        <end position="447"/>
    </location>
</feature>
<name>A0A074Y9T4_AURSE</name>
<dbReference type="AlphaFoldDB" id="A0A074Y9T4"/>
<feature type="compositionally biased region" description="Acidic residues" evidence="3">
    <location>
        <begin position="350"/>
        <end position="363"/>
    </location>
</feature>
<keyword evidence="2" id="KW-0539">Nucleus</keyword>
<proteinExistence type="predicted"/>
<gene>
    <name evidence="4" type="ORF">AUEXF2481DRAFT_518239</name>
</gene>
<evidence type="ECO:0000256" key="2">
    <source>
        <dbReference type="ARBA" id="ARBA00023242"/>
    </source>
</evidence>
<reference evidence="4 5" key="1">
    <citation type="journal article" date="2014" name="BMC Genomics">
        <title>Genome sequencing of four Aureobasidium pullulans varieties: biotechnological potential, stress tolerance, and description of new species.</title>
        <authorList>
            <person name="Gostin Ar C."/>
            <person name="Ohm R.A."/>
            <person name="Kogej T."/>
            <person name="Sonjak S."/>
            <person name="Turk M."/>
            <person name="Zajc J."/>
            <person name="Zalar P."/>
            <person name="Grube M."/>
            <person name="Sun H."/>
            <person name="Han J."/>
            <person name="Sharma A."/>
            <person name="Chiniquy J."/>
            <person name="Ngan C.Y."/>
            <person name="Lipzen A."/>
            <person name="Barry K."/>
            <person name="Grigoriev I.V."/>
            <person name="Gunde-Cimerman N."/>
        </authorList>
    </citation>
    <scope>NUCLEOTIDE SEQUENCE [LARGE SCALE GENOMIC DNA]</scope>
    <source>
        <strain evidence="4 5">EXF-2481</strain>
    </source>
</reference>
<evidence type="ECO:0000256" key="1">
    <source>
        <dbReference type="ARBA" id="ARBA00004123"/>
    </source>
</evidence>
<organism evidence="4 5">
    <name type="scientific">Aureobasidium subglaciale (strain EXF-2481)</name>
    <name type="common">Aureobasidium pullulans var. subglaciale</name>
    <dbReference type="NCBI Taxonomy" id="1043005"/>
    <lineage>
        <taxon>Eukaryota</taxon>
        <taxon>Fungi</taxon>
        <taxon>Dikarya</taxon>
        <taxon>Ascomycota</taxon>
        <taxon>Pezizomycotina</taxon>
        <taxon>Dothideomycetes</taxon>
        <taxon>Dothideomycetidae</taxon>
        <taxon>Dothideales</taxon>
        <taxon>Saccotheciaceae</taxon>
        <taxon>Aureobasidium</taxon>
    </lineage>
</organism>
<dbReference type="RefSeq" id="XP_013339493.1">
    <property type="nucleotide sequence ID" value="XM_013484039.1"/>
</dbReference>
<evidence type="ECO:0000313" key="5">
    <source>
        <dbReference type="Proteomes" id="UP000030641"/>
    </source>
</evidence>
<dbReference type="InterPro" id="IPR000637">
    <property type="entry name" value="HMGI/Y_DNA-bd_CS"/>
</dbReference>
<feature type="compositionally biased region" description="Polar residues" evidence="3">
    <location>
        <begin position="234"/>
        <end position="246"/>
    </location>
</feature>